<keyword evidence="2" id="KW-1185">Reference proteome</keyword>
<gene>
    <name evidence="1" type="ORF">TRIVIDRAFT_122510</name>
</gene>
<evidence type="ECO:0000313" key="2">
    <source>
        <dbReference type="Proteomes" id="UP000007115"/>
    </source>
</evidence>
<dbReference type="eggNOG" id="ENOG502R978">
    <property type="taxonomic scope" value="Eukaryota"/>
</dbReference>
<organism evidence="1 2">
    <name type="scientific">Hypocrea virens (strain Gv29-8 / FGSC 10586)</name>
    <name type="common">Gliocladium virens</name>
    <name type="synonym">Trichoderma virens</name>
    <dbReference type="NCBI Taxonomy" id="413071"/>
    <lineage>
        <taxon>Eukaryota</taxon>
        <taxon>Fungi</taxon>
        <taxon>Dikarya</taxon>
        <taxon>Ascomycota</taxon>
        <taxon>Pezizomycotina</taxon>
        <taxon>Sordariomycetes</taxon>
        <taxon>Hypocreomycetidae</taxon>
        <taxon>Hypocreales</taxon>
        <taxon>Hypocreaceae</taxon>
        <taxon>Trichoderma</taxon>
    </lineage>
</organism>
<reference evidence="1 2" key="1">
    <citation type="journal article" date="2011" name="Genome Biol.">
        <title>Comparative genome sequence analysis underscores mycoparasitism as the ancestral life style of Trichoderma.</title>
        <authorList>
            <person name="Kubicek C.P."/>
            <person name="Herrera-Estrella A."/>
            <person name="Seidl-Seiboth V."/>
            <person name="Martinez D.A."/>
            <person name="Druzhinina I.S."/>
            <person name="Thon M."/>
            <person name="Zeilinger S."/>
            <person name="Casas-Flores S."/>
            <person name="Horwitz B.A."/>
            <person name="Mukherjee P.K."/>
            <person name="Mukherjee M."/>
            <person name="Kredics L."/>
            <person name="Alcaraz L.D."/>
            <person name="Aerts A."/>
            <person name="Antal Z."/>
            <person name="Atanasova L."/>
            <person name="Cervantes-Badillo M.G."/>
            <person name="Challacombe J."/>
            <person name="Chertkov O."/>
            <person name="McCluskey K."/>
            <person name="Coulpier F."/>
            <person name="Deshpande N."/>
            <person name="von Doehren H."/>
            <person name="Ebbole D.J."/>
            <person name="Esquivel-Naranjo E.U."/>
            <person name="Fekete E."/>
            <person name="Flipphi M."/>
            <person name="Glaser F."/>
            <person name="Gomez-Rodriguez E.Y."/>
            <person name="Gruber S."/>
            <person name="Han C."/>
            <person name="Henrissat B."/>
            <person name="Hermosa R."/>
            <person name="Hernandez-Onate M."/>
            <person name="Karaffa L."/>
            <person name="Kosti I."/>
            <person name="Le Crom S."/>
            <person name="Lindquist E."/>
            <person name="Lucas S."/>
            <person name="Luebeck M."/>
            <person name="Luebeck P.S."/>
            <person name="Margeot A."/>
            <person name="Metz B."/>
            <person name="Misra M."/>
            <person name="Nevalainen H."/>
            <person name="Omann M."/>
            <person name="Packer N."/>
            <person name="Perrone G."/>
            <person name="Uresti-Rivera E.E."/>
            <person name="Salamov A."/>
            <person name="Schmoll M."/>
            <person name="Seiboth B."/>
            <person name="Shapiro H."/>
            <person name="Sukno S."/>
            <person name="Tamayo-Ramos J.A."/>
            <person name="Tisch D."/>
            <person name="Wiest A."/>
            <person name="Wilkinson H.H."/>
            <person name="Zhang M."/>
            <person name="Coutinho P.M."/>
            <person name="Kenerley C.M."/>
            <person name="Monte E."/>
            <person name="Baker S.E."/>
            <person name="Grigoriev I.V."/>
        </authorList>
    </citation>
    <scope>NUCLEOTIDE SEQUENCE [LARGE SCALE GENOMIC DNA]</scope>
    <source>
        <strain evidence="2">Gv29-8 / FGSC 10586</strain>
    </source>
</reference>
<accession>G9N482</accession>
<dbReference type="HOGENOM" id="CLU_006454_0_0_1"/>
<dbReference type="Proteomes" id="UP000007115">
    <property type="component" value="Unassembled WGS sequence"/>
</dbReference>
<feature type="non-terminal residue" evidence="1">
    <location>
        <position position="1"/>
    </location>
</feature>
<feature type="non-terminal residue" evidence="1">
    <location>
        <position position="1350"/>
    </location>
</feature>
<dbReference type="EMBL" id="ABDF02000086">
    <property type="protein sequence ID" value="EHK18408.1"/>
    <property type="molecule type" value="Genomic_DNA"/>
</dbReference>
<dbReference type="VEuPathDB" id="FungiDB:TRIVIDRAFT_122510"/>
<evidence type="ECO:0000313" key="1">
    <source>
        <dbReference type="EMBL" id="EHK18408.1"/>
    </source>
</evidence>
<dbReference type="OrthoDB" id="2992173at2759"/>
<dbReference type="GeneID" id="25787224"/>
<name>G9N482_HYPVG</name>
<dbReference type="InParanoid" id="G9N482"/>
<sequence length="1350" mass="150511">PNAKANATVVVPMAVQAFLVADDFGDTLYQIAPITQPDLFKLQQLQQPDRYTSQIGGEGGGEWDHHDLLGKVDTSWWRLQAEYNPRFRDLTTGGPRENRSGVYLSWCLPKLYRSAITATESAVSTPEDRKAFEERKLQSGYRIKDANGEAIPDEKIQFRAVPDRWIVLKAPRTGPQAGTEMWKIIESNCMRVFDHDELIANNGQDIEVITSPGINPADLGPASLDEKEPPKPMTMGRAAYLTHTELESLPDRIHRSPFNAFEMGHEFFVDYQPHNMGVFSFFDAMDDCAGKSGSVTVDYAVIGYHSDARDDPLMLDQPQQTDTAPLRNRDIMDALDLMLDNDRPSEDTAKDEARTFLKSYASRDGRTITYGLLRNVRFDRSSVNHLNAPSIKLQEDIYSHQPIAVGLHTLDALAAYMHVALGGSSTAIQTLLNQVIMLVAREDDVDSQRKAADEVASHSWVGQKEGTVWNLPQNDNGDEKMPTFNDERRNDLSKLNCLQARWDACIREEEQLTQKLYGCWWNAMGMRKLPVEVLTSRRERVRQEAFTIGNRLDILSKKKQALQETIEYAKIKLENLLGGGRSMKLVAVPTRPFGRHQDPTILLAGAKSGWPSDFSKPLPVRLASEIAPKAPANSNEDWMNQYMPEISAPVNPLLRDFFEPEEDKRSNATERKSPYAGIENMQDTQGWFPLFLEWEIEYYHIPFSKWTFEPSDEDSGRWRWVIPPENILAQDPAIAKDCRRIHGRTPFLPESALTLGSRLEQLFEQTTDKDVLGWKDEILDKVSSIEYFSSPLSGLTDNLLTLRLGHHHRPTAASCSGDSVITNILGLKPDILKKIEGLAPELAPYGASATAVSPPEYWDNDATPFKPVMHGQARFTRLVVVDKFGQIVSGIRPTEYGDNSKGESSALYPCLSPGLTCGVLDPKETGDIYLPNTAIEADKDHNVCQFFQLPPRINEHARLNVRFLMPGDGIRHPATEWENPIWAWLVTNFQNHSIQVYDGDGCFVREVVIINDAKNPSVVFSMGPDGKTHSKSPTGRLAELLNSMEQFDFSYSLFDMLGGAADSNWRSSSANLDDMLPAAFGRPVCIADIGMSIELAAPALSTASLLCSTASSTTKPTSILDYTFPIAMGNHTAAFDGLVGTFPSSGPITVQNISTAYSRYASKNASKPGDGYTSAEARPQPLEVKPYFIPGDTGIEDEDFAKAHNASLTQNSISAIIDVKLPIHLYSGSLFPMVELSLPRWPVDNAMSNMQAFFAAGPILIPEKPRMDLFHTATEPWEATVKMPSAAVADDSWRWMQPRLENIDAYAMDDDEPTMARTVWEPMQIKSLDTSLKVETAARSEIVEGYVMVQ</sequence>
<proteinExistence type="predicted"/>
<dbReference type="OMA" id="ATEWDNP"/>
<comment type="caution">
    <text evidence="1">The sequence shown here is derived from an EMBL/GenBank/DDBJ whole genome shotgun (WGS) entry which is preliminary data.</text>
</comment>
<dbReference type="RefSeq" id="XP_013952608.1">
    <property type="nucleotide sequence ID" value="XM_014097133.1"/>
</dbReference>
<protein>
    <submittedName>
        <fullName evidence="1">Uncharacterized protein</fullName>
    </submittedName>
</protein>